<dbReference type="InterPro" id="IPR006314">
    <property type="entry name" value="Dyp_peroxidase"/>
</dbReference>
<dbReference type="GO" id="GO:0046872">
    <property type="term" value="F:metal ion binding"/>
    <property type="evidence" value="ECO:0007669"/>
    <property type="project" value="UniProtKB-KW"/>
</dbReference>
<gene>
    <name evidence="10" type="ORF">HF999_03070</name>
</gene>
<keyword evidence="4" id="KW-0560">Oxidoreductase</keyword>
<organism evidence="10 11">
    <name type="scientific">Tsukamurella spumae</name>
    <dbReference type="NCBI Taxonomy" id="44753"/>
    <lineage>
        <taxon>Bacteria</taxon>
        <taxon>Bacillati</taxon>
        <taxon>Actinomycetota</taxon>
        <taxon>Actinomycetes</taxon>
        <taxon>Mycobacteriales</taxon>
        <taxon>Tsukamurellaceae</taxon>
        <taxon>Tsukamurella</taxon>
    </lineage>
</organism>
<feature type="compositionally biased region" description="Low complexity" evidence="7">
    <location>
        <begin position="308"/>
        <end position="329"/>
    </location>
</feature>
<comment type="similarity">
    <text evidence="6">Belongs to the DyP-type peroxidase family.</text>
</comment>
<reference evidence="10 11" key="1">
    <citation type="submission" date="2020-04" db="EMBL/GenBank/DDBJ databases">
        <title>MicrobeNet Type strains.</title>
        <authorList>
            <person name="Nicholson A.C."/>
        </authorList>
    </citation>
    <scope>NUCLEOTIDE SEQUENCE [LARGE SCALE GENOMIC DNA]</scope>
    <source>
        <strain evidence="10 11">DSM 44113</strain>
    </source>
</reference>
<dbReference type="GO" id="GO:0005829">
    <property type="term" value="C:cytosol"/>
    <property type="evidence" value="ECO:0007669"/>
    <property type="project" value="TreeGrafter"/>
</dbReference>
<comment type="cofactor">
    <cofactor evidence="1">
        <name>heme b</name>
        <dbReference type="ChEBI" id="CHEBI:60344"/>
    </cofactor>
</comment>
<dbReference type="EMBL" id="JAAXOQ010000003">
    <property type="protein sequence ID" value="NKY17359.1"/>
    <property type="molecule type" value="Genomic_DNA"/>
</dbReference>
<feature type="region of interest" description="Disordered" evidence="7">
    <location>
        <begin position="303"/>
        <end position="340"/>
    </location>
</feature>
<evidence type="ECO:0000256" key="6">
    <source>
        <dbReference type="ARBA" id="ARBA00025737"/>
    </source>
</evidence>
<dbReference type="SUPFAM" id="SSF54909">
    <property type="entry name" value="Dimeric alpha+beta barrel"/>
    <property type="match status" value="1"/>
</dbReference>
<dbReference type="InterPro" id="IPR011008">
    <property type="entry name" value="Dimeric_a/b-barrel"/>
</dbReference>
<dbReference type="RefSeq" id="WP_168544634.1">
    <property type="nucleotide sequence ID" value="NZ_BAAAKS010000002.1"/>
</dbReference>
<dbReference type="InterPro" id="IPR048327">
    <property type="entry name" value="Dyp_perox_N"/>
</dbReference>
<protein>
    <submittedName>
        <fullName evidence="10">Dyp-type peroxidase</fullName>
    </submittedName>
</protein>
<keyword evidence="3" id="KW-0479">Metal-binding</keyword>
<accession>A0A846WZ46</accession>
<feature type="domain" description="Dyp-type peroxidase C-terminal" evidence="9">
    <location>
        <begin position="135"/>
        <end position="299"/>
    </location>
</feature>
<evidence type="ECO:0000259" key="8">
    <source>
        <dbReference type="Pfam" id="PF04261"/>
    </source>
</evidence>
<dbReference type="GO" id="GO:0004601">
    <property type="term" value="F:peroxidase activity"/>
    <property type="evidence" value="ECO:0007669"/>
    <property type="project" value="UniProtKB-KW"/>
</dbReference>
<dbReference type="InterPro" id="IPR048328">
    <property type="entry name" value="Dyp_perox_C"/>
</dbReference>
<evidence type="ECO:0000256" key="5">
    <source>
        <dbReference type="ARBA" id="ARBA00023004"/>
    </source>
</evidence>
<evidence type="ECO:0000313" key="11">
    <source>
        <dbReference type="Proteomes" id="UP000582646"/>
    </source>
</evidence>
<evidence type="ECO:0000256" key="1">
    <source>
        <dbReference type="ARBA" id="ARBA00001970"/>
    </source>
</evidence>
<proteinExistence type="inferred from homology"/>
<keyword evidence="11" id="KW-1185">Reference proteome</keyword>
<evidence type="ECO:0000256" key="3">
    <source>
        <dbReference type="ARBA" id="ARBA00022723"/>
    </source>
</evidence>
<evidence type="ECO:0000256" key="4">
    <source>
        <dbReference type="ARBA" id="ARBA00023002"/>
    </source>
</evidence>
<dbReference type="NCBIfam" id="TIGR01413">
    <property type="entry name" value="Dyp_perox_fam"/>
    <property type="match status" value="1"/>
</dbReference>
<dbReference type="PANTHER" id="PTHR30521">
    <property type="entry name" value="DEFERROCHELATASE/PEROXIDASE"/>
    <property type="match status" value="1"/>
</dbReference>
<feature type="domain" description="Dyp-type peroxidase N-terminal" evidence="8">
    <location>
        <begin position="4"/>
        <end position="132"/>
    </location>
</feature>
<evidence type="ECO:0000313" key="10">
    <source>
        <dbReference type="EMBL" id="NKY17359.1"/>
    </source>
</evidence>
<name>A0A846WZ46_9ACTN</name>
<evidence type="ECO:0000256" key="2">
    <source>
        <dbReference type="ARBA" id="ARBA00022559"/>
    </source>
</evidence>
<dbReference type="AlphaFoldDB" id="A0A846WZ46"/>
<dbReference type="Pfam" id="PF20628">
    <property type="entry name" value="Dyp_perox_C"/>
    <property type="match status" value="1"/>
</dbReference>
<evidence type="ECO:0000259" key="9">
    <source>
        <dbReference type="Pfam" id="PF20628"/>
    </source>
</evidence>
<dbReference type="PANTHER" id="PTHR30521:SF0">
    <property type="entry name" value="DYP-TYPE PEROXIDASE FAMILY PROTEIN"/>
    <property type="match status" value="1"/>
</dbReference>
<dbReference type="GO" id="GO:0020037">
    <property type="term" value="F:heme binding"/>
    <property type="evidence" value="ECO:0007669"/>
    <property type="project" value="InterPro"/>
</dbReference>
<comment type="caution">
    <text evidence="10">The sequence shown here is derived from an EMBL/GenBank/DDBJ whole genome shotgun (WGS) entry which is preliminary data.</text>
</comment>
<dbReference type="PROSITE" id="PS51404">
    <property type="entry name" value="DYP_PEROXIDASE"/>
    <property type="match status" value="1"/>
</dbReference>
<evidence type="ECO:0000256" key="7">
    <source>
        <dbReference type="SAM" id="MobiDB-lite"/>
    </source>
</evidence>
<dbReference type="Pfam" id="PF04261">
    <property type="entry name" value="Dyp_perox_N"/>
    <property type="match status" value="1"/>
</dbReference>
<keyword evidence="5" id="KW-0408">Iron</keyword>
<sequence>MPNQVVTSPLTEAAMFVVLTVPTEQEERVHDALDNLSGLTRSVGFRYPDKQLSLTTSFGSDVWDRLFSGPKPTGLHPFIPLDGPRHHAPSTPGDVLLHVKASTLDMCFELTWRILDSLGDAVTVVDEVHGFRFFDARDLLGFVDGTENPDGDDAVNATAIGSEDPDFAGGSYVHIQKYLHDMTAWRALSVEDQEKVIGRSKLEDIEMDDDVKPANAHIALNVIEDEDGNQLQIVRQNMPFGELGSAEFGTYFIGYSRDPEVTERMLRNMFLGDPPGNTDRILDFSTAQTGCLFFTPTGEWLDAPPDLPSGAAAPSAETETATPAATSGALTIGSLKGTDR</sequence>
<keyword evidence="2 10" id="KW-0575">Peroxidase</keyword>
<dbReference type="Proteomes" id="UP000582646">
    <property type="component" value="Unassembled WGS sequence"/>
</dbReference>